<proteinExistence type="inferred from homology"/>
<dbReference type="PANTHER" id="PTHR35391:SF7">
    <property type="entry name" value="C2H2-TYPE DOMAIN-CONTAINING PROTEIN"/>
    <property type="match status" value="1"/>
</dbReference>
<feature type="compositionally biased region" description="Polar residues" evidence="10">
    <location>
        <begin position="973"/>
        <end position="993"/>
    </location>
</feature>
<organism evidence="12 13">
    <name type="scientific">Trichoderma breve</name>
    <dbReference type="NCBI Taxonomy" id="2034170"/>
    <lineage>
        <taxon>Eukaryota</taxon>
        <taxon>Fungi</taxon>
        <taxon>Dikarya</taxon>
        <taxon>Ascomycota</taxon>
        <taxon>Pezizomycotina</taxon>
        <taxon>Sordariomycetes</taxon>
        <taxon>Hypocreomycetidae</taxon>
        <taxon>Hypocreales</taxon>
        <taxon>Hypocreaceae</taxon>
        <taxon>Trichoderma</taxon>
    </lineage>
</organism>
<feature type="domain" description="C2H2-type" evidence="11">
    <location>
        <begin position="1549"/>
        <end position="1576"/>
    </location>
</feature>
<dbReference type="Gene3D" id="3.30.160.60">
    <property type="entry name" value="Classic Zinc Finger"/>
    <property type="match status" value="1"/>
</dbReference>
<evidence type="ECO:0000256" key="3">
    <source>
        <dbReference type="ARBA" id="ARBA00022723"/>
    </source>
</evidence>
<feature type="compositionally biased region" description="Basic residues" evidence="10">
    <location>
        <begin position="1252"/>
        <end position="1261"/>
    </location>
</feature>
<comment type="caution">
    <text evidence="12">The sequence shown here is derived from an EMBL/GenBank/DDBJ whole genome shotgun (WGS) entry which is preliminary data.</text>
</comment>
<feature type="compositionally biased region" description="Basic and acidic residues" evidence="10">
    <location>
        <begin position="1194"/>
        <end position="1206"/>
    </location>
</feature>
<keyword evidence="7" id="KW-0238">DNA-binding</keyword>
<accession>A0A9W9EF96</accession>
<feature type="region of interest" description="Disordered" evidence="10">
    <location>
        <begin position="1487"/>
        <end position="1515"/>
    </location>
</feature>
<dbReference type="GO" id="GO:0005634">
    <property type="term" value="C:nucleus"/>
    <property type="evidence" value="ECO:0007669"/>
    <property type="project" value="UniProtKB-SubCell"/>
</dbReference>
<dbReference type="Proteomes" id="UP001140511">
    <property type="component" value="Unassembled WGS sequence"/>
</dbReference>
<dbReference type="InterPro" id="IPR036864">
    <property type="entry name" value="Zn2-C6_fun-type_DNA-bd_sf"/>
</dbReference>
<evidence type="ECO:0000259" key="11">
    <source>
        <dbReference type="PROSITE" id="PS50157"/>
    </source>
</evidence>
<evidence type="ECO:0000256" key="4">
    <source>
        <dbReference type="ARBA" id="ARBA00022737"/>
    </source>
</evidence>
<feature type="compositionally biased region" description="Low complexity" evidence="10">
    <location>
        <begin position="724"/>
        <end position="733"/>
    </location>
</feature>
<dbReference type="PANTHER" id="PTHR35391">
    <property type="entry name" value="C2H2-TYPE DOMAIN-CONTAINING PROTEIN-RELATED"/>
    <property type="match status" value="1"/>
</dbReference>
<keyword evidence="5 9" id="KW-0863">Zinc-finger</keyword>
<dbReference type="SMART" id="SM00355">
    <property type="entry name" value="ZnF_C2H2"/>
    <property type="match status" value="4"/>
</dbReference>
<evidence type="ECO:0000256" key="7">
    <source>
        <dbReference type="ARBA" id="ARBA00023125"/>
    </source>
</evidence>
<feature type="compositionally biased region" description="Low complexity" evidence="10">
    <location>
        <begin position="1487"/>
        <end position="1498"/>
    </location>
</feature>
<evidence type="ECO:0000313" key="12">
    <source>
        <dbReference type="EMBL" id="KAJ4865491.1"/>
    </source>
</evidence>
<evidence type="ECO:0000256" key="1">
    <source>
        <dbReference type="ARBA" id="ARBA00004123"/>
    </source>
</evidence>
<dbReference type="InterPro" id="IPR036236">
    <property type="entry name" value="Znf_C2H2_sf"/>
</dbReference>
<dbReference type="EMBL" id="JAOPEN010000001">
    <property type="protein sequence ID" value="KAJ4865491.1"/>
    <property type="molecule type" value="Genomic_DNA"/>
</dbReference>
<dbReference type="PROSITE" id="PS00028">
    <property type="entry name" value="ZINC_FINGER_C2H2_1"/>
    <property type="match status" value="1"/>
</dbReference>
<feature type="compositionally biased region" description="Basic and acidic residues" evidence="10">
    <location>
        <begin position="1225"/>
        <end position="1248"/>
    </location>
</feature>
<feature type="compositionally biased region" description="Pro residues" evidence="10">
    <location>
        <begin position="1329"/>
        <end position="1338"/>
    </location>
</feature>
<dbReference type="SUPFAM" id="SSF57701">
    <property type="entry name" value="Zn2/Cys6 DNA-binding domain"/>
    <property type="match status" value="1"/>
</dbReference>
<comment type="similarity">
    <text evidence="2">Belongs to the krueppel C2H2-type zinc-finger protein family.</text>
</comment>
<dbReference type="RefSeq" id="XP_056034547.1">
    <property type="nucleotide sequence ID" value="XM_056169231.1"/>
</dbReference>
<feature type="region of interest" description="Disordered" evidence="10">
    <location>
        <begin position="718"/>
        <end position="740"/>
    </location>
</feature>
<evidence type="ECO:0000313" key="13">
    <source>
        <dbReference type="Proteomes" id="UP001140511"/>
    </source>
</evidence>
<feature type="compositionally biased region" description="Pro residues" evidence="10">
    <location>
        <begin position="1420"/>
        <end position="1437"/>
    </location>
</feature>
<keyword evidence="8" id="KW-0539">Nucleus</keyword>
<keyword evidence="13" id="KW-1185">Reference proteome</keyword>
<evidence type="ECO:0000256" key="5">
    <source>
        <dbReference type="ARBA" id="ARBA00022771"/>
    </source>
</evidence>
<reference evidence="12" key="1">
    <citation type="submission" date="2022-09" db="EMBL/GenBank/DDBJ databases">
        <title>Chromosome-level assembly of Trichoderma breve T069, a fungus used in development of biopesticide product.</title>
        <authorList>
            <person name="Lin R."/>
            <person name="Liu T."/>
        </authorList>
    </citation>
    <scope>NUCLEOTIDE SEQUENCE</scope>
    <source>
        <strain evidence="12">T069</strain>
    </source>
</reference>
<sequence>MTNTSATTEPNKKTVAAAANQCLESFNKCLSRESSIHPREFSLVEDQVARFSTWTSGIGVFALGRASMDHRLRYAPEVQSITISLLESLNYRIQKLLELLHSHANSPETHISSVLDERLEKLLGYVATEISHLNKMSNIIRKASQDSQNVQARDFHMIDEEGNDVQPILLSHYKHYIGDGFPTASESIQQRLADAMILRRKRILYRRSRYGGTAIQLPKVENKVSITLPDSLLQLEDNQKAIAPSRIKSATTLQPEKFKMVTSSPSVVSTTMTVALGNHEALKFPAAPGLHAKRKYEQFKAEQLAAHQAMLGKADEPSSAADPILDDAINMRDAKRRLSTEEQLSKVFKPDVPAIGEVTCPYCFYTLSLEEVFNEKKWQNHVKNDLDPYVCLFEECSEPDELYKHSEKWLSHMHQHIQRWRCPSHRELGLFPTCDSYMQHMRDVHDSKLNDSKLRSLANRNARSLTKLFMSCPLCGKDESEIDTRLTDHITGHLRSLAIISLPIHYDEDILGDVGSDKNGSNSSQPRSRSTINLLDDEDILIIQSAVDGSLDDIAEPSAAVDAAASDEDFVDMLFQQDNTHIDLVQHSEHVRVNKTEIISSPESSDGQNSTQSTIQFEYEANSRHDMDSDDIDMSNPQLEQEHAPQEDSSDVAGPSNEQYMTSKESQCWECQRRGTLCDGKIPVCDNCSEAGMVCPGYGNAKPPMWLPMWLPTSKVSGLKKAESSSGSSSNRSDLGRSDIGNRQEMSRYAHLSKGDPFVDNPLSSLHPISSDSVVGNDFMAEAEREPLDSQPKRRPTANQLQQIVLQTIMQRNTPPMDGKTWHSSFSEAYSQTMANKTMDFLKKRQANDPEAQIHCITEAQAHALAQMGRGMATSQNPIIDTSSTPVTSSDNISSKVPQDMGQAGVQFSDQQFHQGVQKPNHTAFNAMLANMTPEQRQAINDLPKEKLIEVLRRWQSHRQDHMQAMDRNSMIQPQMTSQPQTIRQETTAGVGNQQQPQAEPMAPPRGPQVELSSADLPHNVNTQSTVDRSMVSYVEDADEDTGSTVDVVLDRRFNAMDQLLEKHDNAMHQLFEKHDKEMNRILDTFGRKLKETTHPERIRRSQDQYDRSRSPRPNINKRMVAYVEDVDEDAGSTIGMESTRRYARSPPPRSPEQFNISKIRMPEPDSDDEIASSIRSHSPYSDSTPAPYRNRHHDPQDSQEPHARAPPDPAVFARPIEDDDGEGDHEKPRLRPKNRDSRDSRDPKDLSNPRGPKKAQHNPTKHAITQPVVSQRSHRRGQFEDPAAYGVQQAQQLQQPAASGRPRAKYRPASYYAGQPPRPPLDMVWPRPHSPIPPPPRAFGMGNFPPPSNPAPMNRDEALRLRSRCSVWSCEEPIFAESLCSHHYAPQFAPRAPGSEAIQSVHMPQKTRRSLGRTAAGPPMHPGPQSPMDTGPPPFFGDPSPTGPSEVLQVSDQEMMHIRNQKPTSIMNATGGFQSGDEQIVVTETASAASDYEASSSMPTSTNRSDRKQPLAEDPSRTIICDRCNQRFHGQKSLNRHYHTVHTQREAFECSECGKSFSRRDNLARHARIHTGGAIVKNRIEDPIPQYGSPDKED</sequence>
<dbReference type="FunFam" id="3.30.160.60:FF:000008">
    <property type="entry name" value="RB-associated KRAB zinc finger protein-like"/>
    <property type="match status" value="1"/>
</dbReference>
<feature type="compositionally biased region" description="Basic and acidic residues" evidence="10">
    <location>
        <begin position="1505"/>
        <end position="1515"/>
    </location>
</feature>
<dbReference type="Pfam" id="PF00096">
    <property type="entry name" value="zf-C2H2"/>
    <property type="match status" value="1"/>
</dbReference>
<feature type="compositionally biased region" description="Polar residues" evidence="10">
    <location>
        <begin position="1174"/>
        <end position="1185"/>
    </location>
</feature>
<feature type="region of interest" description="Disordered" evidence="10">
    <location>
        <begin position="1408"/>
        <end position="1444"/>
    </location>
</feature>
<name>A0A9W9EF96_9HYPO</name>
<keyword evidence="4" id="KW-0677">Repeat</keyword>
<evidence type="ECO:0000256" key="10">
    <source>
        <dbReference type="SAM" id="MobiDB-lite"/>
    </source>
</evidence>
<evidence type="ECO:0000256" key="8">
    <source>
        <dbReference type="ARBA" id="ARBA00023242"/>
    </source>
</evidence>
<evidence type="ECO:0000256" key="9">
    <source>
        <dbReference type="PROSITE-ProRule" id="PRU00042"/>
    </source>
</evidence>
<dbReference type="GeneID" id="80863919"/>
<feature type="region of interest" description="Disordered" evidence="10">
    <location>
        <begin position="973"/>
        <end position="1008"/>
    </location>
</feature>
<dbReference type="InterPro" id="IPR001138">
    <property type="entry name" value="Zn2Cys6_DnaBD"/>
</dbReference>
<dbReference type="CDD" id="cd00067">
    <property type="entry name" value="GAL4"/>
    <property type="match status" value="1"/>
</dbReference>
<feature type="compositionally biased region" description="Basic and acidic residues" evidence="10">
    <location>
        <begin position="1087"/>
        <end position="1110"/>
    </location>
</feature>
<dbReference type="GO" id="GO:0003677">
    <property type="term" value="F:DNA binding"/>
    <property type="evidence" value="ECO:0007669"/>
    <property type="project" value="UniProtKB-KW"/>
</dbReference>
<feature type="region of interest" description="Disordered" evidence="10">
    <location>
        <begin position="624"/>
        <end position="661"/>
    </location>
</feature>
<evidence type="ECO:0000256" key="2">
    <source>
        <dbReference type="ARBA" id="ARBA00006991"/>
    </source>
</evidence>
<comment type="subcellular location">
    <subcellularLocation>
        <location evidence="1">Nucleus</location>
    </subcellularLocation>
</comment>
<feature type="domain" description="C2H2-type" evidence="11">
    <location>
        <begin position="1520"/>
        <end position="1548"/>
    </location>
</feature>
<dbReference type="GO" id="GO:0008270">
    <property type="term" value="F:zinc ion binding"/>
    <property type="evidence" value="ECO:0007669"/>
    <property type="project" value="UniProtKB-KW"/>
</dbReference>
<feature type="compositionally biased region" description="Low complexity" evidence="10">
    <location>
        <begin position="1284"/>
        <end position="1299"/>
    </location>
</feature>
<protein>
    <submittedName>
        <fullName evidence="12">Zinc finger, c2H2 type domain-containing protein</fullName>
    </submittedName>
</protein>
<keyword evidence="3" id="KW-0479">Metal-binding</keyword>
<gene>
    <name evidence="12" type="ORF">T069G_02021</name>
</gene>
<evidence type="ECO:0000256" key="6">
    <source>
        <dbReference type="ARBA" id="ARBA00022833"/>
    </source>
</evidence>
<dbReference type="GO" id="GO:0000981">
    <property type="term" value="F:DNA-binding transcription factor activity, RNA polymerase II-specific"/>
    <property type="evidence" value="ECO:0007669"/>
    <property type="project" value="InterPro"/>
</dbReference>
<keyword evidence="6" id="KW-0862">Zinc</keyword>
<dbReference type="SUPFAM" id="SSF57667">
    <property type="entry name" value="beta-beta-alpha zinc fingers"/>
    <property type="match status" value="1"/>
</dbReference>
<dbReference type="InterPro" id="IPR013087">
    <property type="entry name" value="Znf_C2H2_type"/>
</dbReference>
<feature type="region of interest" description="Disordered" evidence="10">
    <location>
        <begin position="1087"/>
        <end position="1356"/>
    </location>
</feature>
<dbReference type="PROSITE" id="PS50157">
    <property type="entry name" value="ZINC_FINGER_C2H2_2"/>
    <property type="match status" value="2"/>
</dbReference>